<comment type="pathway">
    <text evidence="11">Amino-acid degradation; L-tryptophan degradation via kynurenine pathway; L-kynurenine from L-tryptophan: step 2/2.</text>
</comment>
<evidence type="ECO:0000256" key="5">
    <source>
        <dbReference type="ARBA" id="ARBA00014889"/>
    </source>
</evidence>
<dbReference type="SUPFAM" id="SSF102198">
    <property type="entry name" value="Putative cyclase"/>
    <property type="match status" value="1"/>
</dbReference>
<dbReference type="RefSeq" id="WP_043397597.1">
    <property type="nucleotide sequence ID" value="NZ_JPMI01000131.1"/>
</dbReference>
<dbReference type="Gene3D" id="3.50.30.50">
    <property type="entry name" value="Putative cyclase"/>
    <property type="match status" value="1"/>
</dbReference>
<dbReference type="InterPro" id="IPR037175">
    <property type="entry name" value="KFase_sf"/>
</dbReference>
<protein>
    <recommendedName>
        <fullName evidence="5">Kynurenine formamidase</fullName>
        <ecNumber evidence="4">3.5.1.9</ecNumber>
    </recommendedName>
</protein>
<dbReference type="PANTHER" id="PTHR31118:SF12">
    <property type="entry name" value="CYCLASE-LIKE PROTEIN 2"/>
    <property type="match status" value="1"/>
</dbReference>
<keyword evidence="8" id="KW-0862">Zinc</keyword>
<keyword evidence="6" id="KW-0479">Metal-binding</keyword>
<evidence type="ECO:0000256" key="8">
    <source>
        <dbReference type="ARBA" id="ARBA00022833"/>
    </source>
</evidence>
<evidence type="ECO:0000256" key="4">
    <source>
        <dbReference type="ARBA" id="ARBA00012930"/>
    </source>
</evidence>
<comment type="caution">
    <text evidence="12">The sequence shown here is derived from an EMBL/GenBank/DDBJ whole genome shotgun (WGS) entry which is preliminary data.</text>
</comment>
<evidence type="ECO:0000256" key="6">
    <source>
        <dbReference type="ARBA" id="ARBA00022723"/>
    </source>
</evidence>
<evidence type="ECO:0000313" key="13">
    <source>
        <dbReference type="Proteomes" id="UP000028547"/>
    </source>
</evidence>
<comment type="subunit">
    <text evidence="3">Homodimer.</text>
</comment>
<name>A0A084STE3_9BACT</name>
<evidence type="ECO:0000313" key="12">
    <source>
        <dbReference type="EMBL" id="KFA91728.1"/>
    </source>
</evidence>
<dbReference type="EC" id="3.5.1.9" evidence="4"/>
<evidence type="ECO:0000256" key="10">
    <source>
        <dbReference type="ARBA" id="ARBA00048496"/>
    </source>
</evidence>
<comment type="cofactor">
    <cofactor evidence="1">
        <name>Zn(2+)</name>
        <dbReference type="ChEBI" id="CHEBI:29105"/>
    </cofactor>
</comment>
<evidence type="ECO:0000256" key="2">
    <source>
        <dbReference type="ARBA" id="ARBA00002204"/>
    </source>
</evidence>
<evidence type="ECO:0000256" key="11">
    <source>
        <dbReference type="ARBA" id="ARBA00060547"/>
    </source>
</evidence>
<organism evidence="12 13">
    <name type="scientific">Archangium violaceum Cb vi76</name>
    <dbReference type="NCBI Taxonomy" id="1406225"/>
    <lineage>
        <taxon>Bacteria</taxon>
        <taxon>Pseudomonadati</taxon>
        <taxon>Myxococcota</taxon>
        <taxon>Myxococcia</taxon>
        <taxon>Myxococcales</taxon>
        <taxon>Cystobacterineae</taxon>
        <taxon>Archangiaceae</taxon>
        <taxon>Archangium</taxon>
    </lineage>
</organism>
<keyword evidence="9" id="KW-0823">Tryptophan catabolism</keyword>
<gene>
    <name evidence="12" type="ORF">Q664_20035</name>
</gene>
<comment type="function">
    <text evidence="2">Catalyzes the hydrolysis of N-formyl-L-kynurenine to L-kynurenine, the second step in the kynurenine pathway of tryptophan degradation.</text>
</comment>
<sequence>MAQTPSSAWLDVSIPLSSAMPHYPGDPVPEIKRVRALEEGADANVTHLSLSAHAGTHVDAPVHFFSGRAGIDELPLDATMGRARVVHVPGDGQVRAEALRVHDPKPGEKLLLRTRNSDRRWWELPFQESFIGLTREAADFLAERRVGCVGVDYLSVAGFHEDSPAVHRTLLDAGIWIIEGLYLGEAVPGDYELVCLPLRVAGSDGAPARALLRPWTPG</sequence>
<dbReference type="GO" id="GO:0046872">
    <property type="term" value="F:metal ion binding"/>
    <property type="evidence" value="ECO:0007669"/>
    <property type="project" value="UniProtKB-KW"/>
</dbReference>
<reference evidence="12 13" key="1">
    <citation type="submission" date="2014-07" db="EMBL/GenBank/DDBJ databases">
        <title>Draft Genome Sequence of Gephyronic Acid Producer, Cystobacter violaceus Strain Cb vi76.</title>
        <authorList>
            <person name="Stevens D.C."/>
            <person name="Young J."/>
            <person name="Carmichael R."/>
            <person name="Tan J."/>
            <person name="Taylor R.E."/>
        </authorList>
    </citation>
    <scope>NUCLEOTIDE SEQUENCE [LARGE SCALE GENOMIC DNA]</scope>
    <source>
        <strain evidence="12 13">Cb vi76</strain>
    </source>
</reference>
<evidence type="ECO:0000256" key="1">
    <source>
        <dbReference type="ARBA" id="ARBA00001947"/>
    </source>
</evidence>
<dbReference type="EMBL" id="JPMI01000131">
    <property type="protein sequence ID" value="KFA91728.1"/>
    <property type="molecule type" value="Genomic_DNA"/>
</dbReference>
<dbReference type="GO" id="GO:0019441">
    <property type="term" value="P:L-tryptophan catabolic process to kynurenine"/>
    <property type="evidence" value="ECO:0007669"/>
    <property type="project" value="InterPro"/>
</dbReference>
<dbReference type="Proteomes" id="UP000028547">
    <property type="component" value="Unassembled WGS sequence"/>
</dbReference>
<evidence type="ECO:0000256" key="9">
    <source>
        <dbReference type="ARBA" id="ARBA00023079"/>
    </source>
</evidence>
<dbReference type="InterPro" id="IPR007325">
    <property type="entry name" value="KFase/CYL"/>
</dbReference>
<comment type="catalytic activity">
    <reaction evidence="10">
        <text>N-formyl-L-kynurenine + H2O = L-kynurenine + formate + H(+)</text>
        <dbReference type="Rhea" id="RHEA:13009"/>
        <dbReference type="ChEBI" id="CHEBI:15377"/>
        <dbReference type="ChEBI" id="CHEBI:15378"/>
        <dbReference type="ChEBI" id="CHEBI:15740"/>
        <dbReference type="ChEBI" id="CHEBI:57959"/>
        <dbReference type="ChEBI" id="CHEBI:58629"/>
        <dbReference type="EC" id="3.5.1.9"/>
    </reaction>
</comment>
<evidence type="ECO:0000256" key="7">
    <source>
        <dbReference type="ARBA" id="ARBA00022801"/>
    </source>
</evidence>
<dbReference type="PANTHER" id="PTHR31118">
    <property type="entry name" value="CYCLASE-LIKE PROTEIN 2"/>
    <property type="match status" value="1"/>
</dbReference>
<dbReference type="FunFam" id="3.50.30.50:FF:000001">
    <property type="entry name" value="Kynurenine formamidase"/>
    <property type="match status" value="1"/>
</dbReference>
<dbReference type="Pfam" id="PF04199">
    <property type="entry name" value="Cyclase"/>
    <property type="match status" value="1"/>
</dbReference>
<accession>A0A084STE3</accession>
<keyword evidence="7" id="KW-0378">Hydrolase</keyword>
<dbReference type="GO" id="GO:0004061">
    <property type="term" value="F:arylformamidase activity"/>
    <property type="evidence" value="ECO:0007669"/>
    <property type="project" value="UniProtKB-EC"/>
</dbReference>
<evidence type="ECO:0000256" key="3">
    <source>
        <dbReference type="ARBA" id="ARBA00011738"/>
    </source>
</evidence>
<dbReference type="AlphaFoldDB" id="A0A084STE3"/>
<proteinExistence type="predicted"/>